<keyword evidence="2" id="KW-1185">Reference proteome</keyword>
<name>A0A2W7NDK6_9RHOB</name>
<accession>A0A2W7NDK6</accession>
<keyword evidence="1" id="KW-0808">Transferase</keyword>
<evidence type="ECO:0000313" key="2">
    <source>
        <dbReference type="Proteomes" id="UP000248916"/>
    </source>
</evidence>
<dbReference type="CDD" id="cd03801">
    <property type="entry name" value="GT4_PimA-like"/>
    <property type="match status" value="1"/>
</dbReference>
<dbReference type="EMBL" id="QKZL01000003">
    <property type="protein sequence ID" value="PZX18238.1"/>
    <property type="molecule type" value="Genomic_DNA"/>
</dbReference>
<evidence type="ECO:0000313" key="1">
    <source>
        <dbReference type="EMBL" id="PZX18238.1"/>
    </source>
</evidence>
<organism evidence="1 2">
    <name type="scientific">Palleronia aestuarii</name>
    <dbReference type="NCBI Taxonomy" id="568105"/>
    <lineage>
        <taxon>Bacteria</taxon>
        <taxon>Pseudomonadati</taxon>
        <taxon>Pseudomonadota</taxon>
        <taxon>Alphaproteobacteria</taxon>
        <taxon>Rhodobacterales</taxon>
        <taxon>Roseobacteraceae</taxon>
        <taxon>Palleronia</taxon>
    </lineage>
</organism>
<gene>
    <name evidence="1" type="ORF">LX81_00867</name>
</gene>
<dbReference type="GO" id="GO:0016757">
    <property type="term" value="F:glycosyltransferase activity"/>
    <property type="evidence" value="ECO:0007669"/>
    <property type="project" value="TreeGrafter"/>
</dbReference>
<dbReference type="SUPFAM" id="SSF53756">
    <property type="entry name" value="UDP-Glycosyltransferase/glycogen phosphorylase"/>
    <property type="match status" value="1"/>
</dbReference>
<protein>
    <submittedName>
        <fullName evidence="1">Glycosyltransferase involved in cell wall biosynthesis</fullName>
    </submittedName>
</protein>
<dbReference type="AlphaFoldDB" id="A0A2W7NDK6"/>
<sequence length="414" mass="45297">MHRTDPPALRKVLFVTHRIGVSPPGVGGWQRSKMFYDAARRLGPTEIVLVDSESANPIRDFEGAAERHVLEPDRFYLKRGIERQLIRIRRVLGNAEYAEEARLSDLVRRLAGDAPDTLVVIRYAKTYWRTGLWRRPRVTGPLICIDVDDRDDQRMTSRLTAGFGRAAAAAAQPYIRLFAAALKRRLARADLVCFAAGADLWSFAAPTRSVVIPNAPGHAPAELPEAKPSSSRALLFLGTFAHAPNRTGLSWFLRHCWRGILEKHPDARLRIAGYGPWEENMRAETKELANVDFVGAVDDLGAEYGASRIALCPGFEASGSKVKLGEAMAFGRAVVSTTASSRGYELPPGPALRIADDPEAFVAACCAYLADDALADRGGAEARRLQQETLSAAAITDRIEAELRALVCARSDAP</sequence>
<dbReference type="PANTHER" id="PTHR12526">
    <property type="entry name" value="GLYCOSYLTRANSFERASE"/>
    <property type="match status" value="1"/>
</dbReference>
<dbReference type="OrthoDB" id="5291101at2"/>
<dbReference type="Pfam" id="PF13692">
    <property type="entry name" value="Glyco_trans_1_4"/>
    <property type="match status" value="1"/>
</dbReference>
<dbReference type="PANTHER" id="PTHR12526:SF600">
    <property type="entry name" value="GLYCOSYL TRANSFERASE GROUP 1"/>
    <property type="match status" value="1"/>
</dbReference>
<dbReference type="RefSeq" id="WP_146259387.1">
    <property type="nucleotide sequence ID" value="NZ_QKZL01000003.1"/>
</dbReference>
<comment type="caution">
    <text evidence="1">The sequence shown here is derived from an EMBL/GenBank/DDBJ whole genome shotgun (WGS) entry which is preliminary data.</text>
</comment>
<proteinExistence type="predicted"/>
<reference evidence="1 2" key="1">
    <citation type="submission" date="2018-06" db="EMBL/GenBank/DDBJ databases">
        <title>Genomic Encyclopedia of Archaeal and Bacterial Type Strains, Phase II (KMG-II): from individual species to whole genera.</title>
        <authorList>
            <person name="Goeker M."/>
        </authorList>
    </citation>
    <scope>NUCLEOTIDE SEQUENCE [LARGE SCALE GENOMIC DNA]</scope>
    <source>
        <strain evidence="1 2">DSM 22009</strain>
    </source>
</reference>
<dbReference type="Gene3D" id="3.40.50.2000">
    <property type="entry name" value="Glycogen Phosphorylase B"/>
    <property type="match status" value="2"/>
</dbReference>
<dbReference type="Proteomes" id="UP000248916">
    <property type="component" value="Unassembled WGS sequence"/>
</dbReference>